<dbReference type="CDD" id="cd00383">
    <property type="entry name" value="trans_reg_C"/>
    <property type="match status" value="1"/>
</dbReference>
<proteinExistence type="predicted"/>
<keyword evidence="6" id="KW-0804">Transcription</keyword>
<evidence type="ECO:0000256" key="6">
    <source>
        <dbReference type="ARBA" id="ARBA00023163"/>
    </source>
</evidence>
<comment type="function">
    <text evidence="7">May play the central regulatory role in sporulation. It may be an element of the effector pathway responsible for the activation of sporulation genes in response to nutritional stress. Spo0A may act in concert with spo0H (a sigma factor) to control the expression of some genes that are critical to the sporulation process.</text>
</comment>
<dbReference type="PROSITE" id="PS50110">
    <property type="entry name" value="RESPONSE_REGULATORY"/>
    <property type="match status" value="1"/>
</dbReference>
<evidence type="ECO:0000256" key="5">
    <source>
        <dbReference type="ARBA" id="ARBA00023125"/>
    </source>
</evidence>
<dbReference type="InterPro" id="IPR036388">
    <property type="entry name" value="WH-like_DNA-bd_sf"/>
</dbReference>
<dbReference type="RefSeq" id="WP_228353368.1">
    <property type="nucleotide sequence ID" value="NZ_JACEGA010000001.1"/>
</dbReference>
<dbReference type="SMART" id="SM00448">
    <property type="entry name" value="REC"/>
    <property type="match status" value="1"/>
</dbReference>
<protein>
    <recommendedName>
        <fullName evidence="1">Stage 0 sporulation protein A homolog</fullName>
    </recommendedName>
</protein>
<reference evidence="12 13" key="1">
    <citation type="submission" date="2020-07" db="EMBL/GenBank/DDBJ databases">
        <title>Characterization and genome sequencing of isolate MD1, a novel member within the family Lachnospiraceae.</title>
        <authorList>
            <person name="Rettenmaier R."/>
            <person name="Di Bello L."/>
            <person name="Zinser C."/>
            <person name="Scheitz K."/>
            <person name="Liebl W."/>
            <person name="Zverlov V."/>
        </authorList>
    </citation>
    <scope>NUCLEOTIDE SEQUENCE [LARGE SCALE GENOMIC DNA]</scope>
    <source>
        <strain evidence="12 13">MD1</strain>
    </source>
</reference>
<dbReference type="SMART" id="SM00862">
    <property type="entry name" value="Trans_reg_C"/>
    <property type="match status" value="1"/>
</dbReference>
<dbReference type="GO" id="GO:0000156">
    <property type="term" value="F:phosphorelay response regulator activity"/>
    <property type="evidence" value="ECO:0007669"/>
    <property type="project" value="TreeGrafter"/>
</dbReference>
<evidence type="ECO:0000259" key="11">
    <source>
        <dbReference type="PROSITE" id="PS51755"/>
    </source>
</evidence>
<evidence type="ECO:0000256" key="3">
    <source>
        <dbReference type="ARBA" id="ARBA00023012"/>
    </source>
</evidence>
<keyword evidence="5 9" id="KW-0238">DNA-binding</keyword>
<dbReference type="GO" id="GO:0032993">
    <property type="term" value="C:protein-DNA complex"/>
    <property type="evidence" value="ECO:0007669"/>
    <property type="project" value="TreeGrafter"/>
</dbReference>
<feature type="DNA-binding region" description="OmpR/PhoB-type" evidence="9">
    <location>
        <begin position="131"/>
        <end position="229"/>
    </location>
</feature>
<keyword evidence="13" id="KW-1185">Reference proteome</keyword>
<dbReference type="InterPro" id="IPR011006">
    <property type="entry name" value="CheY-like_superfamily"/>
</dbReference>
<evidence type="ECO:0000313" key="13">
    <source>
        <dbReference type="Proteomes" id="UP000574276"/>
    </source>
</evidence>
<dbReference type="FunFam" id="3.40.50.2300:FF:000001">
    <property type="entry name" value="DNA-binding response regulator PhoB"/>
    <property type="match status" value="1"/>
</dbReference>
<dbReference type="Pfam" id="PF00486">
    <property type="entry name" value="Trans_reg_C"/>
    <property type="match status" value="1"/>
</dbReference>
<gene>
    <name evidence="12" type="ORF">H0486_12750</name>
</gene>
<dbReference type="Gene3D" id="3.40.50.2300">
    <property type="match status" value="1"/>
</dbReference>
<organism evidence="12 13">
    <name type="scientific">Variimorphobacter saccharofermentans</name>
    <dbReference type="NCBI Taxonomy" id="2755051"/>
    <lineage>
        <taxon>Bacteria</taxon>
        <taxon>Bacillati</taxon>
        <taxon>Bacillota</taxon>
        <taxon>Clostridia</taxon>
        <taxon>Lachnospirales</taxon>
        <taxon>Lachnospiraceae</taxon>
        <taxon>Variimorphobacter</taxon>
    </lineage>
</organism>
<feature type="modified residue" description="4-aspartylphosphate" evidence="8">
    <location>
        <position position="54"/>
    </location>
</feature>
<dbReference type="PANTHER" id="PTHR48111">
    <property type="entry name" value="REGULATOR OF RPOS"/>
    <property type="match status" value="1"/>
</dbReference>
<keyword evidence="3" id="KW-0902">Two-component regulatory system</keyword>
<keyword evidence="4" id="KW-0805">Transcription regulation</keyword>
<dbReference type="EMBL" id="JACEGA010000001">
    <property type="protein sequence ID" value="MBB2183741.1"/>
    <property type="molecule type" value="Genomic_DNA"/>
</dbReference>
<dbReference type="InterPro" id="IPR001867">
    <property type="entry name" value="OmpR/PhoB-type_DNA-bd"/>
</dbReference>
<dbReference type="GO" id="GO:0005829">
    <property type="term" value="C:cytosol"/>
    <property type="evidence" value="ECO:0007669"/>
    <property type="project" value="TreeGrafter"/>
</dbReference>
<sequence>MNQISVLVVEDNEDINRILKRFLEQAGYQVKSAFSGTEAQLLFSMEHFHLIILDLMLPGLSGEEIIQEIRKKSQTPIIVISAKSSLEDKVNVLKIGADDYITKPFEREEVLVRIEALLRRCHVNNMEASENNEISFKNLLLKVASREVFVKENSITLTAYEFDILYLLLQHPDRVFTKDQLYQEIWKTGYYGEDNTINVHISNIRKKIKDYDEEAYIKTVWGIGFKMDAN</sequence>
<dbReference type="SUPFAM" id="SSF52172">
    <property type="entry name" value="CheY-like"/>
    <property type="match status" value="1"/>
</dbReference>
<dbReference type="Proteomes" id="UP000574276">
    <property type="component" value="Unassembled WGS sequence"/>
</dbReference>
<evidence type="ECO:0000256" key="7">
    <source>
        <dbReference type="ARBA" id="ARBA00024867"/>
    </source>
</evidence>
<evidence type="ECO:0000256" key="8">
    <source>
        <dbReference type="PROSITE-ProRule" id="PRU00169"/>
    </source>
</evidence>
<dbReference type="GO" id="GO:0000976">
    <property type="term" value="F:transcription cis-regulatory region binding"/>
    <property type="evidence" value="ECO:0007669"/>
    <property type="project" value="TreeGrafter"/>
</dbReference>
<name>A0A839K4Z5_9FIRM</name>
<feature type="domain" description="Response regulatory" evidence="10">
    <location>
        <begin position="5"/>
        <end position="118"/>
    </location>
</feature>
<dbReference type="GO" id="GO:0006355">
    <property type="term" value="P:regulation of DNA-templated transcription"/>
    <property type="evidence" value="ECO:0007669"/>
    <property type="project" value="InterPro"/>
</dbReference>
<accession>A0A839K4Z5</accession>
<evidence type="ECO:0000256" key="4">
    <source>
        <dbReference type="ARBA" id="ARBA00023015"/>
    </source>
</evidence>
<dbReference type="CDD" id="cd17574">
    <property type="entry name" value="REC_OmpR"/>
    <property type="match status" value="1"/>
</dbReference>
<evidence type="ECO:0000256" key="9">
    <source>
        <dbReference type="PROSITE-ProRule" id="PRU01091"/>
    </source>
</evidence>
<evidence type="ECO:0000256" key="2">
    <source>
        <dbReference type="ARBA" id="ARBA00022553"/>
    </source>
</evidence>
<feature type="domain" description="OmpR/PhoB-type" evidence="11">
    <location>
        <begin position="131"/>
        <end position="229"/>
    </location>
</feature>
<dbReference type="Gene3D" id="6.10.250.690">
    <property type="match status" value="1"/>
</dbReference>
<dbReference type="AlphaFoldDB" id="A0A839K4Z5"/>
<evidence type="ECO:0000256" key="1">
    <source>
        <dbReference type="ARBA" id="ARBA00018672"/>
    </source>
</evidence>
<keyword evidence="2 8" id="KW-0597">Phosphoprotein</keyword>
<dbReference type="Gene3D" id="1.10.10.10">
    <property type="entry name" value="Winged helix-like DNA-binding domain superfamily/Winged helix DNA-binding domain"/>
    <property type="match status" value="1"/>
</dbReference>
<comment type="caution">
    <text evidence="12">The sequence shown here is derived from an EMBL/GenBank/DDBJ whole genome shotgun (WGS) entry which is preliminary data.</text>
</comment>
<evidence type="ECO:0000259" key="10">
    <source>
        <dbReference type="PROSITE" id="PS50110"/>
    </source>
</evidence>
<dbReference type="PANTHER" id="PTHR48111:SF2">
    <property type="entry name" value="RESPONSE REGULATOR SAER"/>
    <property type="match status" value="1"/>
</dbReference>
<dbReference type="FunFam" id="1.10.10.10:FF:000018">
    <property type="entry name" value="DNA-binding response regulator ResD"/>
    <property type="match status" value="1"/>
</dbReference>
<evidence type="ECO:0000313" key="12">
    <source>
        <dbReference type="EMBL" id="MBB2183741.1"/>
    </source>
</evidence>
<dbReference type="PROSITE" id="PS51755">
    <property type="entry name" value="OMPR_PHOB"/>
    <property type="match status" value="1"/>
</dbReference>
<dbReference type="Pfam" id="PF00072">
    <property type="entry name" value="Response_reg"/>
    <property type="match status" value="1"/>
</dbReference>
<dbReference type="InterPro" id="IPR039420">
    <property type="entry name" value="WalR-like"/>
</dbReference>
<dbReference type="InterPro" id="IPR001789">
    <property type="entry name" value="Sig_transdc_resp-reg_receiver"/>
</dbReference>